<evidence type="ECO:0000313" key="3">
    <source>
        <dbReference type="Proteomes" id="UP000547643"/>
    </source>
</evidence>
<reference evidence="3 4" key="1">
    <citation type="submission" date="2020-03" db="EMBL/GenBank/DDBJ databases">
        <title>Soil Listeria distribution.</title>
        <authorList>
            <person name="Liao J."/>
            <person name="Wiedmann M."/>
        </authorList>
    </citation>
    <scope>NUCLEOTIDE SEQUENCE [LARGE SCALE GENOMIC DNA]</scope>
    <source>
        <strain evidence="2 4">FSL L7-0153</strain>
        <strain evidence="1 3">FSL L7-1017</strain>
    </source>
</reference>
<dbReference type="RefSeq" id="WP_185471479.1">
    <property type="nucleotide sequence ID" value="NZ_JAARRX010000006.1"/>
</dbReference>
<dbReference type="EMBL" id="JAARUV010000001">
    <property type="protein sequence ID" value="MBC1778509.1"/>
    <property type="molecule type" value="Genomic_DNA"/>
</dbReference>
<gene>
    <name evidence="1" type="ORF">HCA46_06600</name>
    <name evidence="2" type="ORF">HCB25_14315</name>
</gene>
<protein>
    <submittedName>
        <fullName evidence="1">Uncharacterized protein</fullName>
    </submittedName>
</protein>
<dbReference type="AlphaFoldDB" id="A0A7X0XQ38"/>
<evidence type="ECO:0000313" key="1">
    <source>
        <dbReference type="EMBL" id="MBC1778509.1"/>
    </source>
</evidence>
<sequence length="248" mass="28365">MRNKIKGVIFIVGIVLSILLIKQNVVFADENQWVVGTGDITLDNPVTESTRSITGTVHGWRYGEGTWVALRVRGGLIISTARADQYGRFDLPIYGNKLVGTDTFQIRLSDQQESFNVGGNDYNIQGEVRIEDSSFFHSDTYHQIKVDSPLKVSKDMLTVRSSRYTSYPSTARYSLYINGQLMKVEPYVYLDENYCCDTFLYNSMEIAMFRINQLPITIKKGDMYEITKGDQYSSREDDEVYVKGFVRE</sequence>
<accession>A0A7X0XQ38</accession>
<name>A0A7X0XQ38_9LIST</name>
<organism evidence="1 3">
    <name type="scientific">Listeria booriae</name>
    <dbReference type="NCBI Taxonomy" id="1552123"/>
    <lineage>
        <taxon>Bacteria</taxon>
        <taxon>Bacillati</taxon>
        <taxon>Bacillota</taxon>
        <taxon>Bacilli</taxon>
        <taxon>Bacillales</taxon>
        <taxon>Listeriaceae</taxon>
        <taxon>Listeria</taxon>
    </lineage>
</organism>
<dbReference type="Proteomes" id="UP000550367">
    <property type="component" value="Unassembled WGS sequence"/>
</dbReference>
<dbReference type="EMBL" id="JAARYY010000009">
    <property type="protein sequence ID" value="MBC2245255.1"/>
    <property type="molecule type" value="Genomic_DNA"/>
</dbReference>
<proteinExistence type="predicted"/>
<evidence type="ECO:0000313" key="2">
    <source>
        <dbReference type="EMBL" id="MBC2245255.1"/>
    </source>
</evidence>
<comment type="caution">
    <text evidence="1">The sequence shown here is derived from an EMBL/GenBank/DDBJ whole genome shotgun (WGS) entry which is preliminary data.</text>
</comment>
<evidence type="ECO:0000313" key="4">
    <source>
        <dbReference type="Proteomes" id="UP000550367"/>
    </source>
</evidence>
<dbReference type="Proteomes" id="UP000547643">
    <property type="component" value="Unassembled WGS sequence"/>
</dbReference>